<sequence length="236" mass="25726">MSRKFAGDTDHGSVLSMVEFKFDSTAKGSFEGYASVFNNIDSYGDIMLPGAFEESIAKKDAVPMLFNHWIDNLIGKAANLKEDEIGLKFNGRLTPGASMSTDVYQHMKAGALDGVSIGYRVQPGGADMDGKVRTLSRVDLLEISMVISPANKSARANLGSLKSDLDPDEMKSLADAEAWLRDANGWSRIEAKVYIARVRDMVLRDAGLSDDSATVVKTDPDDVALATFLRDFKFNL</sequence>
<dbReference type="OrthoDB" id="9804926at2"/>
<dbReference type="GO" id="GO:0006508">
    <property type="term" value="P:proteolysis"/>
    <property type="evidence" value="ECO:0007669"/>
    <property type="project" value="UniProtKB-KW"/>
</dbReference>
<dbReference type="MEROPS" id="S78.001"/>
<evidence type="ECO:0000256" key="1">
    <source>
        <dbReference type="ARBA" id="ARBA00022612"/>
    </source>
</evidence>
<name>B2JL20_PARP8</name>
<proteinExistence type="predicted"/>
<reference evidence="6" key="1">
    <citation type="journal article" date="2014" name="Stand. Genomic Sci.">
        <title>Complete genome sequence of Burkholderia phymatum STM815(T), a broad host range and efficient nitrogen-fixing symbiont of Mimosa species.</title>
        <authorList>
            <person name="Moulin L."/>
            <person name="Klonowska A."/>
            <person name="Caroline B."/>
            <person name="Booth K."/>
            <person name="Vriezen J.A."/>
            <person name="Melkonian R."/>
            <person name="James E.K."/>
            <person name="Young J.P."/>
            <person name="Bena G."/>
            <person name="Hauser L."/>
            <person name="Land M."/>
            <person name="Kyrpides N."/>
            <person name="Bruce D."/>
            <person name="Chain P."/>
            <person name="Copeland A."/>
            <person name="Pitluck S."/>
            <person name="Woyke T."/>
            <person name="Lizotte-Waniewski M."/>
            <person name="Bristow J."/>
            <person name="Riley M."/>
        </authorList>
    </citation>
    <scope>NUCLEOTIDE SEQUENCE [LARGE SCALE GENOMIC DNA]</scope>
    <source>
        <strain evidence="6">DSM 17167 / CIP 108236 / LMG 21445 / STM815</strain>
    </source>
</reference>
<dbReference type="EMBL" id="CP001044">
    <property type="protein sequence ID" value="ACC72549.1"/>
    <property type="molecule type" value="Genomic_DNA"/>
</dbReference>
<accession>B2JL20</accession>
<protein>
    <submittedName>
        <fullName evidence="5">Phage prohead protease, HK97 family</fullName>
    </submittedName>
</protein>
<evidence type="ECO:0000313" key="6">
    <source>
        <dbReference type="Proteomes" id="UP000001192"/>
    </source>
</evidence>
<evidence type="ECO:0000313" key="5">
    <source>
        <dbReference type="EMBL" id="ACC72549.1"/>
    </source>
</evidence>
<keyword evidence="6" id="KW-1185">Reference proteome</keyword>
<dbReference type="Pfam" id="PF04586">
    <property type="entry name" value="Peptidase_S78"/>
    <property type="match status" value="1"/>
</dbReference>
<dbReference type="SUPFAM" id="SSF50789">
    <property type="entry name" value="Herpes virus serine proteinase, assemblin"/>
    <property type="match status" value="1"/>
</dbReference>
<keyword evidence="3" id="KW-0378">Hydrolase</keyword>
<gene>
    <name evidence="5" type="ordered locus">Bphy_3395</name>
</gene>
<dbReference type="InterPro" id="IPR054613">
    <property type="entry name" value="Peptidase_S78_dom"/>
</dbReference>
<dbReference type="HOGENOM" id="CLU_073043_1_0_4"/>
<dbReference type="AlphaFoldDB" id="B2JL20"/>
<dbReference type="eggNOG" id="COG3740">
    <property type="taxonomic scope" value="Bacteria"/>
</dbReference>
<organism evidence="5 6">
    <name type="scientific">Paraburkholderia phymatum (strain DSM 17167 / CIP 108236 / LMG 21445 / STM815)</name>
    <name type="common">Burkholderia phymatum</name>
    <dbReference type="NCBI Taxonomy" id="391038"/>
    <lineage>
        <taxon>Bacteria</taxon>
        <taxon>Pseudomonadati</taxon>
        <taxon>Pseudomonadota</taxon>
        <taxon>Betaproteobacteria</taxon>
        <taxon>Burkholderiales</taxon>
        <taxon>Burkholderiaceae</taxon>
        <taxon>Paraburkholderia</taxon>
    </lineage>
</organism>
<dbReference type="InterPro" id="IPR006433">
    <property type="entry name" value="Prohead_protease"/>
</dbReference>
<dbReference type="NCBIfam" id="TIGR01543">
    <property type="entry name" value="proheadase_HK97"/>
    <property type="match status" value="1"/>
</dbReference>
<dbReference type="Proteomes" id="UP000001192">
    <property type="component" value="Chromosome 2"/>
</dbReference>
<keyword evidence="2 5" id="KW-0645">Protease</keyword>
<dbReference type="STRING" id="391038.Bphy_3395"/>
<dbReference type="RefSeq" id="WP_012402722.1">
    <property type="nucleotide sequence ID" value="NC_010623.1"/>
</dbReference>
<evidence type="ECO:0000256" key="3">
    <source>
        <dbReference type="ARBA" id="ARBA00022801"/>
    </source>
</evidence>
<evidence type="ECO:0000256" key="2">
    <source>
        <dbReference type="ARBA" id="ARBA00022670"/>
    </source>
</evidence>
<keyword evidence="1" id="KW-1188">Viral release from host cell</keyword>
<dbReference type="KEGG" id="bph:Bphy_3395"/>
<dbReference type="GO" id="GO:0008233">
    <property type="term" value="F:peptidase activity"/>
    <property type="evidence" value="ECO:0007669"/>
    <property type="project" value="UniProtKB-KW"/>
</dbReference>
<feature type="domain" description="Prohead serine protease" evidence="4">
    <location>
        <begin position="25"/>
        <end position="157"/>
    </location>
</feature>
<evidence type="ECO:0000259" key="4">
    <source>
        <dbReference type="Pfam" id="PF04586"/>
    </source>
</evidence>